<dbReference type="InterPro" id="IPR017676">
    <property type="entry name" value="Methan_mark_15"/>
</dbReference>
<dbReference type="EMBL" id="MT631537">
    <property type="protein sequence ID" value="QNO53308.1"/>
    <property type="molecule type" value="Genomic_DNA"/>
</dbReference>
<dbReference type="AlphaFoldDB" id="A0A7G9YZ74"/>
<evidence type="ECO:0000259" key="5">
    <source>
        <dbReference type="Pfam" id="PF01869"/>
    </source>
</evidence>
<dbReference type="SUPFAM" id="SSF53067">
    <property type="entry name" value="Actin-like ATPase domain"/>
    <property type="match status" value="1"/>
</dbReference>
<evidence type="ECO:0000256" key="2">
    <source>
        <dbReference type="ARBA" id="ARBA00022723"/>
    </source>
</evidence>
<evidence type="ECO:0000256" key="3">
    <source>
        <dbReference type="ARBA" id="ARBA00023004"/>
    </source>
</evidence>
<name>A0A7G9YZ74_9EURY</name>
<comment type="cofactor">
    <cofactor evidence="1">
        <name>[4Fe-4S] cluster</name>
        <dbReference type="ChEBI" id="CHEBI:49883"/>
    </cofactor>
</comment>
<keyword evidence="2" id="KW-0479">Metal-binding</keyword>
<evidence type="ECO:0000256" key="4">
    <source>
        <dbReference type="ARBA" id="ARBA00023014"/>
    </source>
</evidence>
<proteinExistence type="predicted"/>
<reference evidence="6" key="1">
    <citation type="submission" date="2020-06" db="EMBL/GenBank/DDBJ databases">
        <title>Unique genomic features of the anaerobic methanotrophic archaea.</title>
        <authorList>
            <person name="Chadwick G.L."/>
            <person name="Skennerton C.T."/>
            <person name="Laso-Perez R."/>
            <person name="Leu A.O."/>
            <person name="Speth D.R."/>
            <person name="Yu H."/>
            <person name="Morgan-Lang C."/>
            <person name="Hatzenpichler R."/>
            <person name="Goudeau D."/>
            <person name="Malmstrom R."/>
            <person name="Brazelton W.J."/>
            <person name="Woyke T."/>
            <person name="Hallam S.J."/>
            <person name="Tyson G.W."/>
            <person name="Wegener G."/>
            <person name="Boetius A."/>
            <person name="Orphan V."/>
        </authorList>
    </citation>
    <scope>NUCLEOTIDE SEQUENCE</scope>
</reference>
<organism evidence="6">
    <name type="scientific">Candidatus Methanophagaceae archaeon ANME-1 ERB6</name>
    <dbReference type="NCBI Taxonomy" id="2759912"/>
    <lineage>
        <taxon>Archaea</taxon>
        <taxon>Methanobacteriati</taxon>
        <taxon>Methanobacteriota</taxon>
        <taxon>Stenosarchaea group</taxon>
        <taxon>Methanomicrobia</taxon>
        <taxon>Candidatus Methanophagales</taxon>
        <taxon>Candidatus Methanophagaceae</taxon>
    </lineage>
</organism>
<dbReference type="InterPro" id="IPR002731">
    <property type="entry name" value="ATPase_BadF"/>
</dbReference>
<accession>A0A7G9YZ74</accession>
<keyword evidence="4" id="KW-0411">Iron-sulfur</keyword>
<dbReference type="PANTHER" id="PTHR32329:SF2">
    <property type="entry name" value="BIFUNCTIONAL PROTEIN [INCLUDES 2-HYDROXYACYL-COA DEHYDRATASE (N-TER) AND ITS ACTIVATOR DOMAIN (C_TERM)"/>
    <property type="match status" value="1"/>
</dbReference>
<dbReference type="Gene3D" id="3.30.420.40">
    <property type="match status" value="2"/>
</dbReference>
<dbReference type="NCBIfam" id="TIGR00241">
    <property type="entry name" value="CoA_E_activ"/>
    <property type="match status" value="1"/>
</dbReference>
<dbReference type="Pfam" id="PF01869">
    <property type="entry name" value="BcrAD_BadFG"/>
    <property type="match status" value="1"/>
</dbReference>
<evidence type="ECO:0000313" key="6">
    <source>
        <dbReference type="EMBL" id="QNO53308.1"/>
    </source>
</evidence>
<evidence type="ECO:0000256" key="1">
    <source>
        <dbReference type="ARBA" id="ARBA00001966"/>
    </source>
</evidence>
<dbReference type="GO" id="GO:0046872">
    <property type="term" value="F:metal ion binding"/>
    <property type="evidence" value="ECO:0007669"/>
    <property type="project" value="UniProtKB-KW"/>
</dbReference>
<dbReference type="InterPro" id="IPR043129">
    <property type="entry name" value="ATPase_NBD"/>
</dbReference>
<dbReference type="InterPro" id="IPR051805">
    <property type="entry name" value="Dehydratase_Activator_Redct"/>
</dbReference>
<dbReference type="PANTHER" id="PTHR32329">
    <property type="entry name" value="BIFUNCTIONAL PROTEIN [INCLUDES 2-HYDROXYACYL-COA DEHYDRATASE (N-TER) AND ITS ACTIVATOR DOMAIN (C_TERM)-RELATED"/>
    <property type="match status" value="1"/>
</dbReference>
<gene>
    <name evidence="6" type="ORF">AFNPGKIM_00004</name>
</gene>
<protein>
    <recommendedName>
        <fullName evidence="5">ATPase BadF/BadG/BcrA/BcrD type domain-containing protein</fullName>
    </recommendedName>
</protein>
<dbReference type="InterPro" id="IPR008275">
    <property type="entry name" value="CoA_E_activase_dom"/>
</dbReference>
<keyword evidence="3" id="KW-0408">Iron</keyword>
<sequence>MGTARKKEKDREREEKIRIAQVSCGTVYGNVQKEIEKVATEIGAEIFVPEVDLDYVASKVDEFGYDFKNSIGLSVALARGYAVAEGLYDADAVFIAGCHKCPRGAIIRTEIRRIIQDKTTLPLVMYPFSERTKAGELMTRMEALITIVKRRWILERRKQEGLTAGIDSGSTTTKAVIMQDNEVLGATWTPTGDVIKTGERVFAKALEIAGVKREDIEAIGTTGYGRYGLGEHFNADLVQEELTVNSKAAMYLAGIEKGEAMIIDIGGMDNKIITAKDGIPDNFTMGGICAGASGRFLEMVARRLGVDVVEMGQLAMEGDAHKVKTDSYCIVFGIQDLVSALSSGARREDVAAAACHSVVEQVKEQLLQEIDLRQPAIEVGGTALVEGVPVAMNDVLGFDVIVPKYPQYIGAVGGALLSSSFR</sequence>
<dbReference type="GO" id="GO:0051536">
    <property type="term" value="F:iron-sulfur cluster binding"/>
    <property type="evidence" value="ECO:0007669"/>
    <property type="project" value="UniProtKB-KW"/>
</dbReference>
<dbReference type="NCBIfam" id="TIGR03286">
    <property type="entry name" value="methan_mark_15"/>
    <property type="match status" value="1"/>
</dbReference>
<feature type="domain" description="ATPase BadF/BadG/BcrA/BcrD type" evidence="5">
    <location>
        <begin position="165"/>
        <end position="417"/>
    </location>
</feature>